<dbReference type="InterPro" id="IPR000253">
    <property type="entry name" value="FHA_dom"/>
</dbReference>
<keyword evidence="1" id="KW-0808">Transferase</keyword>
<feature type="compositionally biased region" description="Acidic residues" evidence="7">
    <location>
        <begin position="360"/>
        <end position="373"/>
    </location>
</feature>
<dbReference type="InterPro" id="IPR008984">
    <property type="entry name" value="SMAD_FHA_dom_sf"/>
</dbReference>
<dbReference type="GeneID" id="27689653"/>
<feature type="domain" description="FHA" evidence="8">
    <location>
        <begin position="154"/>
        <end position="219"/>
    </location>
</feature>
<evidence type="ECO:0000259" key="8">
    <source>
        <dbReference type="PROSITE" id="PS50006"/>
    </source>
</evidence>
<evidence type="ECO:0000256" key="2">
    <source>
        <dbReference type="ARBA" id="ARBA00022723"/>
    </source>
</evidence>
<dbReference type="GO" id="GO:0032153">
    <property type="term" value="C:cell division site"/>
    <property type="evidence" value="ECO:0007669"/>
    <property type="project" value="TreeGrafter"/>
</dbReference>
<dbReference type="RefSeq" id="XP_016606695.1">
    <property type="nucleotide sequence ID" value="XM_016754551.1"/>
</dbReference>
<dbReference type="InterPro" id="IPR013083">
    <property type="entry name" value="Znf_RING/FYVE/PHD"/>
</dbReference>
<dbReference type="PANTHER" id="PTHR15067:SF7">
    <property type="entry name" value="E3 UBIQUITIN-PROTEIN LIGASE DMA1-RELATED"/>
    <property type="match status" value="1"/>
</dbReference>
<feature type="domain" description="RING-type" evidence="9">
    <location>
        <begin position="305"/>
        <end position="348"/>
    </location>
</feature>
<dbReference type="PROSITE" id="PS50006">
    <property type="entry name" value="FHA_DOMAIN"/>
    <property type="match status" value="1"/>
</dbReference>
<reference evidence="10 11" key="1">
    <citation type="submission" date="2009-08" db="EMBL/GenBank/DDBJ databases">
        <title>The Genome Sequence of Spizellomyces punctatus strain DAOM BR117.</title>
        <authorList>
            <consortium name="The Broad Institute Genome Sequencing Platform"/>
            <person name="Russ C."/>
            <person name="Cuomo C."/>
            <person name="Shea T."/>
            <person name="Young S.K."/>
            <person name="Zeng Q."/>
            <person name="Koehrsen M."/>
            <person name="Haas B."/>
            <person name="Borodovsky M."/>
            <person name="Guigo R."/>
            <person name="Alvarado L."/>
            <person name="Berlin A."/>
            <person name="Bochicchio J."/>
            <person name="Borenstein D."/>
            <person name="Chapman S."/>
            <person name="Chen Z."/>
            <person name="Engels R."/>
            <person name="Freedman E."/>
            <person name="Gellesch M."/>
            <person name="Goldberg J."/>
            <person name="Griggs A."/>
            <person name="Gujja S."/>
            <person name="Heiman D."/>
            <person name="Hepburn T."/>
            <person name="Howarth C."/>
            <person name="Jen D."/>
            <person name="Larson L."/>
            <person name="Lewis B."/>
            <person name="Mehta T."/>
            <person name="Park D."/>
            <person name="Pearson M."/>
            <person name="Roberts A."/>
            <person name="Saif S."/>
            <person name="Shenoy N."/>
            <person name="Sisk P."/>
            <person name="Stolte C."/>
            <person name="Sykes S."/>
            <person name="Thomson T."/>
            <person name="Walk T."/>
            <person name="White J."/>
            <person name="Yandava C."/>
            <person name="Burger G."/>
            <person name="Gray M.W."/>
            <person name="Holland P.W.H."/>
            <person name="King N."/>
            <person name="Lang F.B.F."/>
            <person name="Roger A.J."/>
            <person name="Ruiz-Trillo I."/>
            <person name="Lander E."/>
            <person name="Nusbaum C."/>
        </authorList>
    </citation>
    <scope>NUCLEOTIDE SEQUENCE [LARGE SCALE GENOMIC DNA]</scope>
    <source>
        <strain evidence="10 11">DAOM BR117</strain>
    </source>
</reference>
<dbReference type="OrthoDB" id="687730at2759"/>
<feature type="region of interest" description="Disordered" evidence="7">
    <location>
        <begin position="569"/>
        <end position="602"/>
    </location>
</feature>
<evidence type="ECO:0000256" key="3">
    <source>
        <dbReference type="ARBA" id="ARBA00022771"/>
    </source>
</evidence>
<dbReference type="PROSITE" id="PS50089">
    <property type="entry name" value="ZF_RING_2"/>
    <property type="match status" value="1"/>
</dbReference>
<keyword evidence="2" id="KW-0479">Metal-binding</keyword>
<organism evidence="10 11">
    <name type="scientific">Spizellomyces punctatus (strain DAOM BR117)</name>
    <dbReference type="NCBI Taxonomy" id="645134"/>
    <lineage>
        <taxon>Eukaryota</taxon>
        <taxon>Fungi</taxon>
        <taxon>Fungi incertae sedis</taxon>
        <taxon>Chytridiomycota</taxon>
        <taxon>Chytridiomycota incertae sedis</taxon>
        <taxon>Chytridiomycetes</taxon>
        <taxon>Spizellomycetales</taxon>
        <taxon>Spizellomycetaceae</taxon>
        <taxon>Spizellomyces</taxon>
    </lineage>
</organism>
<dbReference type="Proteomes" id="UP000053201">
    <property type="component" value="Unassembled WGS sequence"/>
</dbReference>
<dbReference type="InterPro" id="IPR001841">
    <property type="entry name" value="Znf_RING"/>
</dbReference>
<dbReference type="PANTHER" id="PTHR15067">
    <property type="entry name" value="E3 UBIQUITIN-PROTEIN LIGASE RNF8"/>
    <property type="match status" value="1"/>
</dbReference>
<dbReference type="GO" id="GO:0000151">
    <property type="term" value="C:ubiquitin ligase complex"/>
    <property type="evidence" value="ECO:0007669"/>
    <property type="project" value="TreeGrafter"/>
</dbReference>
<dbReference type="Pfam" id="PF17123">
    <property type="entry name" value="zf-RING_11"/>
    <property type="match status" value="1"/>
</dbReference>
<name>A0A0L0HAS1_SPIPD</name>
<feature type="compositionally biased region" description="Polar residues" evidence="7">
    <location>
        <begin position="44"/>
        <end position="56"/>
    </location>
</feature>
<evidence type="ECO:0000256" key="4">
    <source>
        <dbReference type="ARBA" id="ARBA00022786"/>
    </source>
</evidence>
<evidence type="ECO:0000259" key="9">
    <source>
        <dbReference type="PROSITE" id="PS50089"/>
    </source>
</evidence>
<keyword evidence="3 6" id="KW-0863">Zinc-finger</keyword>
<dbReference type="SUPFAM" id="SSF57850">
    <property type="entry name" value="RING/U-box"/>
    <property type="match status" value="1"/>
</dbReference>
<dbReference type="eggNOG" id="KOG3872">
    <property type="taxonomic scope" value="Eukaryota"/>
</dbReference>
<feature type="region of interest" description="Disordered" evidence="7">
    <location>
        <begin position="1"/>
        <end position="56"/>
    </location>
</feature>
<protein>
    <recommendedName>
        <fullName evidence="12">FHA domain-containing protein</fullName>
    </recommendedName>
</protein>
<sequence length="602" mass="64964">MASEQSSNAVAIPTPSKPLPLTPNSNASLNLAKSAPSRFHPDTLSFSEQHQEQPQQLVPPLTVRLQLFPHSDRPAHHSHQHDRHHHHYTAFSFTPVEKDLYPGGIIRIGRKVDRHHVGREKTRRGDKSNNVADGEEEMEFVIGSPPVAELMDEMEVDRETSENSSQEPGETIKRRAEFIAFRSKVVSRTHAELWVGKDGQVFFRDVGSSSGTFLNRLRLSPSGKESIPYNLKNGDVVQLGVDYQGRQEEIYKCVMIKIFITVKVGYKPKLNPHRLRLAVKNLVIAMNPNADSSDPSTHAEASTDCCICLCSISPFQALFLAPCSHCFHYKCVTPLLGSGVMFLCPMCRQVANLEASVAEAENDDEWENPEEEIGTNGSGMELTVNGQASGSASGRPRSVRSVSGKPSQADMDSRIKQILSEADTPVPRVTANDLDALLSDGEGTSDPASTTNGPVADVVGSPPDSWGITLARPGKSSRGVGAPVPIQRSGTKVNHRFRTSPDSPLPVLPSGLSREGDRKGGLVGDVPENIAASLIGQYAAVMDAIIASIPKGPERDEVKRKVAELEARSTDVLNGVKASASTGKGKQKAGMGEGSSDGDEEA</sequence>
<gene>
    <name evidence="10" type="ORF">SPPG_06337</name>
</gene>
<dbReference type="STRING" id="645134.A0A0L0HAS1"/>
<dbReference type="Gene3D" id="3.30.40.10">
    <property type="entry name" value="Zinc/RING finger domain, C3HC4 (zinc finger)"/>
    <property type="match status" value="1"/>
</dbReference>
<dbReference type="SUPFAM" id="SSF49879">
    <property type="entry name" value="SMAD/FHA domain"/>
    <property type="match status" value="1"/>
</dbReference>
<evidence type="ECO:0000256" key="5">
    <source>
        <dbReference type="ARBA" id="ARBA00022833"/>
    </source>
</evidence>
<accession>A0A0L0HAS1</accession>
<dbReference type="InParanoid" id="A0A0L0HAS1"/>
<dbReference type="GO" id="GO:0006511">
    <property type="term" value="P:ubiquitin-dependent protein catabolic process"/>
    <property type="evidence" value="ECO:0007669"/>
    <property type="project" value="TreeGrafter"/>
</dbReference>
<dbReference type="VEuPathDB" id="FungiDB:SPPG_06337"/>
<keyword evidence="5" id="KW-0862">Zinc</keyword>
<evidence type="ECO:0008006" key="12">
    <source>
        <dbReference type="Google" id="ProtNLM"/>
    </source>
</evidence>
<dbReference type="Pfam" id="PF00498">
    <property type="entry name" value="FHA"/>
    <property type="match status" value="1"/>
</dbReference>
<feature type="region of interest" description="Disordered" evidence="7">
    <location>
        <begin position="359"/>
        <end position="412"/>
    </location>
</feature>
<dbReference type="GO" id="GO:0061630">
    <property type="term" value="F:ubiquitin protein ligase activity"/>
    <property type="evidence" value="ECO:0007669"/>
    <property type="project" value="TreeGrafter"/>
</dbReference>
<feature type="region of interest" description="Disordered" evidence="7">
    <location>
        <begin position="437"/>
        <end position="520"/>
    </location>
</feature>
<evidence type="ECO:0000256" key="6">
    <source>
        <dbReference type="PROSITE-ProRule" id="PRU00175"/>
    </source>
</evidence>
<dbReference type="AlphaFoldDB" id="A0A0L0HAS1"/>
<dbReference type="EMBL" id="KQ257460">
    <property type="protein sequence ID" value="KNC98655.1"/>
    <property type="molecule type" value="Genomic_DNA"/>
</dbReference>
<feature type="compositionally biased region" description="Polar residues" evidence="7">
    <location>
        <begin position="22"/>
        <end position="31"/>
    </location>
</feature>
<dbReference type="GO" id="GO:0008270">
    <property type="term" value="F:zinc ion binding"/>
    <property type="evidence" value="ECO:0007669"/>
    <property type="project" value="UniProtKB-KW"/>
</dbReference>
<evidence type="ECO:0000313" key="10">
    <source>
        <dbReference type="EMBL" id="KNC98655.1"/>
    </source>
</evidence>
<dbReference type="GO" id="GO:0016567">
    <property type="term" value="P:protein ubiquitination"/>
    <property type="evidence" value="ECO:0007669"/>
    <property type="project" value="TreeGrafter"/>
</dbReference>
<evidence type="ECO:0000256" key="1">
    <source>
        <dbReference type="ARBA" id="ARBA00022679"/>
    </source>
</evidence>
<dbReference type="SMART" id="SM00240">
    <property type="entry name" value="FHA"/>
    <property type="match status" value="1"/>
</dbReference>
<keyword evidence="4" id="KW-0833">Ubl conjugation pathway</keyword>
<evidence type="ECO:0000256" key="7">
    <source>
        <dbReference type="SAM" id="MobiDB-lite"/>
    </source>
</evidence>
<dbReference type="Gene3D" id="2.60.200.20">
    <property type="match status" value="1"/>
</dbReference>
<proteinExistence type="predicted"/>
<dbReference type="SMART" id="SM00184">
    <property type="entry name" value="RING"/>
    <property type="match status" value="1"/>
</dbReference>
<dbReference type="GO" id="GO:0005829">
    <property type="term" value="C:cytosol"/>
    <property type="evidence" value="ECO:0007669"/>
    <property type="project" value="TreeGrafter"/>
</dbReference>
<feature type="compositionally biased region" description="Low complexity" evidence="7">
    <location>
        <begin position="388"/>
        <end position="407"/>
    </location>
</feature>
<keyword evidence="11" id="KW-1185">Reference proteome</keyword>
<evidence type="ECO:0000313" key="11">
    <source>
        <dbReference type="Proteomes" id="UP000053201"/>
    </source>
</evidence>